<dbReference type="AlphaFoldDB" id="A0A1M7JU85"/>
<keyword evidence="2" id="KW-1185">Reference proteome</keyword>
<dbReference type="RefSeq" id="WP_073256506.1">
    <property type="nucleotide sequence ID" value="NZ_FRCR01000007.1"/>
</dbReference>
<dbReference type="PANTHER" id="PTHR37822">
    <property type="entry name" value="SPORE PHOTOPRODUCT LYASE-RELATED"/>
    <property type="match status" value="1"/>
</dbReference>
<dbReference type="SUPFAM" id="SSF53167">
    <property type="entry name" value="Purine and uridine phosphorylases"/>
    <property type="match status" value="1"/>
</dbReference>
<dbReference type="InterPro" id="IPR035994">
    <property type="entry name" value="Nucleoside_phosphorylase_sf"/>
</dbReference>
<dbReference type="GO" id="GO:0051539">
    <property type="term" value="F:4 iron, 4 sulfur cluster binding"/>
    <property type="evidence" value="ECO:0007669"/>
    <property type="project" value="TreeGrafter"/>
</dbReference>
<accession>A0A1M7JU85</accession>
<dbReference type="InterPro" id="IPR049539">
    <property type="entry name" value="SPL"/>
</dbReference>
<dbReference type="Proteomes" id="UP000184375">
    <property type="component" value="Unassembled WGS sequence"/>
</dbReference>
<sequence length="276" mass="31210">MLFIVTAYHVEAKPIIEYFGLKKVLKNSRFQVFAGKEMALVESGPGAIASACATSFLLTEFKARSKDIALNIGIAGAKNDNLKKGEAILCHKIIYNDTKRVFYPDILVKHNMKEGVLETFDFPVVKGDYPAELIEGDIVDMEGAGFFEAASFFLPPHGVHCIKVVSDYLERAVEPSFVLDIIGENLPLIEGFISSLESIHRFMPRGLSENEEKIIDKLAENLRLTFTMTHQLKNLIQYYLSKNEGLPWELYEFLNIKVNSKSEGKVYFERIKKMLC</sequence>
<name>A0A1M7JU85_9FIRM</name>
<organism evidence="1 2">
    <name type="scientific">Caldanaerovirga acetigignens</name>
    <dbReference type="NCBI Taxonomy" id="447595"/>
    <lineage>
        <taxon>Bacteria</taxon>
        <taxon>Bacillati</taxon>
        <taxon>Bacillota</taxon>
        <taxon>Clostridia</taxon>
        <taxon>Thermosediminibacterales</taxon>
        <taxon>Thermosediminibacteraceae</taxon>
        <taxon>Caldanaerovirga</taxon>
    </lineage>
</organism>
<gene>
    <name evidence="1" type="ORF">SAMN05660826_01329</name>
</gene>
<dbReference type="GO" id="GO:0003913">
    <property type="term" value="F:DNA photolyase activity"/>
    <property type="evidence" value="ECO:0007669"/>
    <property type="project" value="TreeGrafter"/>
</dbReference>
<dbReference type="EMBL" id="FRCR01000007">
    <property type="protein sequence ID" value="SHM56107.1"/>
    <property type="molecule type" value="Genomic_DNA"/>
</dbReference>
<proteinExistence type="predicted"/>
<protein>
    <submittedName>
        <fullName evidence="1">Nucleoside phosphorylase</fullName>
    </submittedName>
</protein>
<dbReference type="GO" id="GO:1904047">
    <property type="term" value="F:S-adenosyl-L-methionine binding"/>
    <property type="evidence" value="ECO:0007669"/>
    <property type="project" value="TreeGrafter"/>
</dbReference>
<dbReference type="STRING" id="447595.SAMN05660826_01329"/>
<dbReference type="GO" id="GO:0009116">
    <property type="term" value="P:nucleoside metabolic process"/>
    <property type="evidence" value="ECO:0007669"/>
    <property type="project" value="InterPro"/>
</dbReference>
<dbReference type="PANTHER" id="PTHR37822:SF1">
    <property type="entry name" value="PHOSPHORYLASE"/>
    <property type="match status" value="1"/>
</dbReference>
<evidence type="ECO:0000313" key="1">
    <source>
        <dbReference type="EMBL" id="SHM56107.1"/>
    </source>
</evidence>
<reference evidence="2" key="1">
    <citation type="submission" date="2016-11" db="EMBL/GenBank/DDBJ databases">
        <authorList>
            <person name="Varghese N."/>
            <person name="Submissions S."/>
        </authorList>
    </citation>
    <scope>NUCLEOTIDE SEQUENCE [LARGE SCALE GENOMIC DNA]</scope>
    <source>
        <strain evidence="2">DSM 18802</strain>
    </source>
</reference>
<dbReference type="GO" id="GO:0042601">
    <property type="term" value="C:endospore-forming forespore"/>
    <property type="evidence" value="ECO:0007669"/>
    <property type="project" value="TreeGrafter"/>
</dbReference>
<dbReference type="Gene3D" id="3.40.50.1580">
    <property type="entry name" value="Nucleoside phosphorylase domain"/>
    <property type="match status" value="1"/>
</dbReference>
<evidence type="ECO:0000313" key="2">
    <source>
        <dbReference type="Proteomes" id="UP000184375"/>
    </source>
</evidence>
<dbReference type="OrthoDB" id="21362at2"/>